<dbReference type="Gene3D" id="1.10.260.40">
    <property type="entry name" value="lambda repressor-like DNA-binding domains"/>
    <property type="match status" value="1"/>
</dbReference>
<dbReference type="PROSITE" id="PS50943">
    <property type="entry name" value="HTH_CROC1"/>
    <property type="match status" value="1"/>
</dbReference>
<dbReference type="CDD" id="cd00093">
    <property type="entry name" value="HTH_XRE"/>
    <property type="match status" value="1"/>
</dbReference>
<sequence length="283" mass="30962">MAATAGTPRARALSAALREARISSGIGVRALARQLELSHVQISNWETGSRVPDVETVAMILAAIRVSPAERERILDIARNVREPNWLTVGMNGIPQQLAGVVECERAAKSIVEWTPMAIPGLLQTTEYTRAIKETGGLPQTDIELRVMLSASRREVVTRQDPVHFHALISAAALHEPIGRDGVMLEQLKHLVAMAGRPNIAIQIVPLRIGWHPGWAGPFVLYEFPDTSPVVHFEHHSSGAFIPAEHDVVEYQKAVEYLCGVAMDEVESVDHIGEVIDHMEGAP</sequence>
<dbReference type="EMBL" id="BAAAGS010000002">
    <property type="protein sequence ID" value="GAA0509743.1"/>
    <property type="molecule type" value="Genomic_DNA"/>
</dbReference>
<dbReference type="RefSeq" id="WP_011873346.1">
    <property type="nucleotide sequence ID" value="NZ_BAAAGS010000002.1"/>
</dbReference>
<evidence type="ECO:0000313" key="3">
    <source>
        <dbReference type="Proteomes" id="UP001500729"/>
    </source>
</evidence>
<protein>
    <submittedName>
        <fullName evidence="2">Helix-turn-helix transcriptional regulator</fullName>
    </submittedName>
</protein>
<keyword evidence="3" id="KW-1185">Reference proteome</keyword>
<dbReference type="Pfam" id="PF19054">
    <property type="entry name" value="DUF5753"/>
    <property type="match status" value="1"/>
</dbReference>
<dbReference type="SMART" id="SM00530">
    <property type="entry name" value="HTH_XRE"/>
    <property type="match status" value="1"/>
</dbReference>
<dbReference type="InterPro" id="IPR043917">
    <property type="entry name" value="DUF5753"/>
</dbReference>
<accession>A0ABN1C1D2</accession>
<dbReference type="Proteomes" id="UP001500729">
    <property type="component" value="Unassembled WGS sequence"/>
</dbReference>
<organism evidence="2 3">
    <name type="scientific">Saccharopolyspora erythraea</name>
    <name type="common">Streptomyces erythraeus</name>
    <dbReference type="NCBI Taxonomy" id="1836"/>
    <lineage>
        <taxon>Bacteria</taxon>
        <taxon>Bacillati</taxon>
        <taxon>Actinomycetota</taxon>
        <taxon>Actinomycetes</taxon>
        <taxon>Pseudonocardiales</taxon>
        <taxon>Pseudonocardiaceae</taxon>
        <taxon>Saccharopolyspora</taxon>
    </lineage>
</organism>
<gene>
    <name evidence="2" type="ORF">GCM10009533_05710</name>
</gene>
<comment type="caution">
    <text evidence="2">The sequence shown here is derived from an EMBL/GenBank/DDBJ whole genome shotgun (WGS) entry which is preliminary data.</text>
</comment>
<dbReference type="Pfam" id="PF13560">
    <property type="entry name" value="HTH_31"/>
    <property type="match status" value="1"/>
</dbReference>
<dbReference type="InterPro" id="IPR010982">
    <property type="entry name" value="Lambda_DNA-bd_dom_sf"/>
</dbReference>
<evidence type="ECO:0000313" key="2">
    <source>
        <dbReference type="EMBL" id="GAA0509743.1"/>
    </source>
</evidence>
<feature type="domain" description="HTH cro/C1-type" evidence="1">
    <location>
        <begin position="17"/>
        <end position="71"/>
    </location>
</feature>
<name>A0ABN1C1D2_SACER</name>
<reference evidence="2 3" key="1">
    <citation type="journal article" date="2019" name="Int. J. Syst. Evol. Microbiol.">
        <title>The Global Catalogue of Microorganisms (GCM) 10K type strain sequencing project: providing services to taxonomists for standard genome sequencing and annotation.</title>
        <authorList>
            <consortium name="The Broad Institute Genomics Platform"/>
            <consortium name="The Broad Institute Genome Sequencing Center for Infectious Disease"/>
            <person name="Wu L."/>
            <person name="Ma J."/>
        </authorList>
    </citation>
    <scope>NUCLEOTIDE SEQUENCE [LARGE SCALE GENOMIC DNA]</scope>
    <source>
        <strain evidence="2 3">JCM 10303</strain>
    </source>
</reference>
<dbReference type="InterPro" id="IPR001387">
    <property type="entry name" value="Cro/C1-type_HTH"/>
</dbReference>
<proteinExistence type="predicted"/>
<evidence type="ECO:0000259" key="1">
    <source>
        <dbReference type="PROSITE" id="PS50943"/>
    </source>
</evidence>
<dbReference type="SUPFAM" id="SSF47413">
    <property type="entry name" value="lambda repressor-like DNA-binding domains"/>
    <property type="match status" value="1"/>
</dbReference>